<keyword evidence="2" id="KW-1185">Reference proteome</keyword>
<dbReference type="OrthoDB" id="2354556at2759"/>
<sequence length="489" mass="56736">MAHINDLPAEILAVIGGYIRGLNSMRAAIFTCKHLHQHLIPVLWKQISVSDRTHPLSTKVDALKAHAHLVHRLNYAGYLDTGYYDISFPHLTSLMLSVTEEIEGRSPQELDSSWARLLLLNPTICHIEIFAFSRIYLKDFWDAAFTSLYCPQRVTIDGTDMHVAPDDEDTKAFWRACSRFEEVNYRGRDQAATSRGFMDYDYSQLKRLRYNTLDLILPGSTQVEWVGMCHNLTKFHWECDRGLIPLQRFADLAQISTWPMLEDFRIGSTSGTDWQFSTILRHLPPLKHWALKSGGFGVSAFDQLRDRHFDSLKTLHISNVDTFTSQMAVEVLLHCSQLEVFEARRISLEDLGLTPGPWACRRLRRLVVFFTMDNNQDINLTTMLFEHLSKLELLQEIDVSQKICYGWDYNLISEPAPQWRLDHGLAQLSTLPRLWRLTCYGTRQDMRVEDVEWMLAHWPPLREFSWLVSRDANTQMAITAMLKKRKIFT</sequence>
<protein>
    <recommendedName>
        <fullName evidence="3">F-box domain-containing protein</fullName>
    </recommendedName>
</protein>
<name>A0A197JRE7_9FUNG</name>
<dbReference type="InterPro" id="IPR032675">
    <property type="entry name" value="LRR_dom_sf"/>
</dbReference>
<dbReference type="Proteomes" id="UP000078512">
    <property type="component" value="Unassembled WGS sequence"/>
</dbReference>
<accession>A0A197JRE7</accession>
<dbReference type="EMBL" id="KV442054">
    <property type="protein sequence ID" value="OAQ27765.1"/>
    <property type="molecule type" value="Genomic_DNA"/>
</dbReference>
<proteinExistence type="predicted"/>
<evidence type="ECO:0008006" key="3">
    <source>
        <dbReference type="Google" id="ProtNLM"/>
    </source>
</evidence>
<evidence type="ECO:0000313" key="1">
    <source>
        <dbReference type="EMBL" id="OAQ27765.1"/>
    </source>
</evidence>
<evidence type="ECO:0000313" key="2">
    <source>
        <dbReference type="Proteomes" id="UP000078512"/>
    </source>
</evidence>
<dbReference type="AlphaFoldDB" id="A0A197JRE7"/>
<organism evidence="1 2">
    <name type="scientific">Linnemannia elongata AG-77</name>
    <dbReference type="NCBI Taxonomy" id="1314771"/>
    <lineage>
        <taxon>Eukaryota</taxon>
        <taxon>Fungi</taxon>
        <taxon>Fungi incertae sedis</taxon>
        <taxon>Mucoromycota</taxon>
        <taxon>Mortierellomycotina</taxon>
        <taxon>Mortierellomycetes</taxon>
        <taxon>Mortierellales</taxon>
        <taxon>Mortierellaceae</taxon>
        <taxon>Linnemannia</taxon>
    </lineage>
</organism>
<dbReference type="SUPFAM" id="SSF52047">
    <property type="entry name" value="RNI-like"/>
    <property type="match status" value="1"/>
</dbReference>
<dbReference type="Gene3D" id="3.80.10.10">
    <property type="entry name" value="Ribonuclease Inhibitor"/>
    <property type="match status" value="1"/>
</dbReference>
<gene>
    <name evidence="1" type="ORF">K457DRAFT_139193</name>
</gene>
<reference evidence="1 2" key="1">
    <citation type="submission" date="2016-05" db="EMBL/GenBank/DDBJ databases">
        <title>Genome sequencing reveals origins of a unique bacterial endosymbiosis in the earliest lineages of terrestrial Fungi.</title>
        <authorList>
            <consortium name="DOE Joint Genome Institute"/>
            <person name="Uehling J."/>
            <person name="Gryganskyi A."/>
            <person name="Hameed K."/>
            <person name="Tschaplinski T."/>
            <person name="Misztal P."/>
            <person name="Wu S."/>
            <person name="Desiro A."/>
            <person name="Vande Pol N."/>
            <person name="Du Z.-Y."/>
            <person name="Zienkiewicz A."/>
            <person name="Zienkiewicz K."/>
            <person name="Morin E."/>
            <person name="Tisserant E."/>
            <person name="Splivallo R."/>
            <person name="Hainaut M."/>
            <person name="Henrissat B."/>
            <person name="Ohm R."/>
            <person name="Kuo A."/>
            <person name="Yan J."/>
            <person name="Lipzen A."/>
            <person name="Nolan M."/>
            <person name="Labutti K."/>
            <person name="Barry K."/>
            <person name="Goldstein A."/>
            <person name="Labbe J."/>
            <person name="Schadt C."/>
            <person name="Tuskan G."/>
            <person name="Grigoriev I."/>
            <person name="Martin F."/>
            <person name="Vilgalys R."/>
            <person name="Bonito G."/>
        </authorList>
    </citation>
    <scope>NUCLEOTIDE SEQUENCE [LARGE SCALE GENOMIC DNA]</scope>
    <source>
        <strain evidence="1 2">AG-77</strain>
    </source>
</reference>